<dbReference type="InterPro" id="IPR035906">
    <property type="entry name" value="MetI-like_sf"/>
</dbReference>
<feature type="transmembrane region" description="Helical" evidence="7">
    <location>
        <begin position="144"/>
        <end position="164"/>
    </location>
</feature>
<evidence type="ECO:0000256" key="6">
    <source>
        <dbReference type="ARBA" id="ARBA00023136"/>
    </source>
</evidence>
<dbReference type="GO" id="GO:0055085">
    <property type="term" value="P:transmembrane transport"/>
    <property type="evidence" value="ECO:0007669"/>
    <property type="project" value="InterPro"/>
</dbReference>
<keyword evidence="2 7" id="KW-0813">Transport</keyword>
<dbReference type="CDD" id="cd06261">
    <property type="entry name" value="TM_PBP2"/>
    <property type="match status" value="1"/>
</dbReference>
<accession>C9L887</accession>
<keyword evidence="10" id="KW-1185">Reference proteome</keyword>
<evidence type="ECO:0000256" key="7">
    <source>
        <dbReference type="RuleBase" id="RU363032"/>
    </source>
</evidence>
<gene>
    <name evidence="9" type="ORF">BLAHAN_05606</name>
</gene>
<name>C9L887_BLAHA</name>
<dbReference type="Proteomes" id="UP000003755">
    <property type="component" value="Unassembled WGS sequence"/>
</dbReference>
<dbReference type="GO" id="GO:0005886">
    <property type="term" value="C:plasma membrane"/>
    <property type="evidence" value="ECO:0007669"/>
    <property type="project" value="UniProtKB-SubCell"/>
</dbReference>
<dbReference type="InterPro" id="IPR000515">
    <property type="entry name" value="MetI-like"/>
</dbReference>
<feature type="transmembrane region" description="Helical" evidence="7">
    <location>
        <begin position="119"/>
        <end position="138"/>
    </location>
</feature>
<evidence type="ECO:0000256" key="2">
    <source>
        <dbReference type="ARBA" id="ARBA00022448"/>
    </source>
</evidence>
<comment type="similarity">
    <text evidence="7">Belongs to the binding-protein-dependent transport system permease family.</text>
</comment>
<sequence length="271" mass="30077">MFMADLHSVSAEQKRYLQIQKRNVRLIQCFRILLLILFLGLWEITARLGIIDSFIYSSPSQILDTMFKMISDGSLTKHISVTLTETLISFALVTLLGILCAVILWIFPRVSSILEPYLVVLNSLPKSALAPLLIVWLGSNMKTIIIAGISVAIFGAVLNLYTGFCEIDSDKLKLIQTLGGNKKDALIKVILPASIPLILSVMKVNIGLSLIGIVIGEMIGSKQGLGYLIIYSSQVFQLTTMIMAIVILCVIAILLYGFISLLEKYYLRKYQ</sequence>
<dbReference type="AlphaFoldDB" id="C9L887"/>
<dbReference type="SUPFAM" id="SSF161098">
    <property type="entry name" value="MetI-like"/>
    <property type="match status" value="1"/>
</dbReference>
<evidence type="ECO:0000259" key="8">
    <source>
        <dbReference type="PROSITE" id="PS50928"/>
    </source>
</evidence>
<dbReference type="STRING" id="537007.BLAHAN_05606"/>
<evidence type="ECO:0000256" key="1">
    <source>
        <dbReference type="ARBA" id="ARBA00004651"/>
    </source>
</evidence>
<evidence type="ECO:0000313" key="10">
    <source>
        <dbReference type="Proteomes" id="UP000003755"/>
    </source>
</evidence>
<protein>
    <submittedName>
        <fullName evidence="9">ABC transporter, permease protein</fullName>
    </submittedName>
</protein>
<feature type="domain" description="ABC transmembrane type-1" evidence="8">
    <location>
        <begin position="79"/>
        <end position="260"/>
    </location>
</feature>
<dbReference type="PANTHER" id="PTHR30151:SF19">
    <property type="entry name" value="ABC TRANSPORTER PERMEASE"/>
    <property type="match status" value="1"/>
</dbReference>
<keyword evidence="4 7" id="KW-0812">Transmembrane</keyword>
<dbReference type="Pfam" id="PF00528">
    <property type="entry name" value="BPD_transp_1"/>
    <property type="match status" value="1"/>
</dbReference>
<dbReference type="EMBL" id="ABYU02000017">
    <property type="protein sequence ID" value="EEX21579.1"/>
    <property type="molecule type" value="Genomic_DNA"/>
</dbReference>
<reference evidence="9" key="1">
    <citation type="submission" date="2009-09" db="EMBL/GenBank/DDBJ databases">
        <authorList>
            <person name="Weinstock G."/>
            <person name="Sodergren E."/>
            <person name="Clifton S."/>
            <person name="Fulton L."/>
            <person name="Fulton B."/>
            <person name="Courtney L."/>
            <person name="Fronick C."/>
            <person name="Harrison M."/>
            <person name="Strong C."/>
            <person name="Farmer C."/>
            <person name="Delahaunty K."/>
            <person name="Markovic C."/>
            <person name="Hall O."/>
            <person name="Minx P."/>
            <person name="Tomlinson C."/>
            <person name="Mitreva M."/>
            <person name="Nelson J."/>
            <person name="Hou S."/>
            <person name="Wollam A."/>
            <person name="Pepin K.H."/>
            <person name="Johnson M."/>
            <person name="Bhonagiri V."/>
            <person name="Nash W.E."/>
            <person name="Warren W."/>
            <person name="Chinwalla A."/>
            <person name="Mardis E.R."/>
            <person name="Wilson R.K."/>
        </authorList>
    </citation>
    <scope>NUCLEOTIDE SEQUENCE [LARGE SCALE GENOMIC DNA]</scope>
    <source>
        <strain evidence="9">DSM 20583</strain>
    </source>
</reference>
<comment type="caution">
    <text evidence="9">The sequence shown here is derived from an EMBL/GenBank/DDBJ whole genome shotgun (WGS) entry which is preliminary data.</text>
</comment>
<keyword evidence="3" id="KW-1003">Cell membrane</keyword>
<comment type="subcellular location">
    <subcellularLocation>
        <location evidence="1 7">Cell membrane</location>
        <topology evidence="1 7">Multi-pass membrane protein</topology>
    </subcellularLocation>
</comment>
<keyword evidence="5 7" id="KW-1133">Transmembrane helix</keyword>
<organism evidence="9 10">
    <name type="scientific">Blautia hansenii DSM 20583</name>
    <dbReference type="NCBI Taxonomy" id="537007"/>
    <lineage>
        <taxon>Bacteria</taxon>
        <taxon>Bacillati</taxon>
        <taxon>Bacillota</taxon>
        <taxon>Clostridia</taxon>
        <taxon>Lachnospirales</taxon>
        <taxon>Lachnospiraceae</taxon>
        <taxon>Blautia</taxon>
    </lineage>
</organism>
<dbReference type="Gene3D" id="1.10.3720.10">
    <property type="entry name" value="MetI-like"/>
    <property type="match status" value="1"/>
</dbReference>
<dbReference type="PROSITE" id="PS50928">
    <property type="entry name" value="ABC_TM1"/>
    <property type="match status" value="1"/>
</dbReference>
<evidence type="ECO:0000256" key="5">
    <source>
        <dbReference type="ARBA" id="ARBA00022989"/>
    </source>
</evidence>
<feature type="transmembrane region" description="Helical" evidence="7">
    <location>
        <begin position="24"/>
        <end position="42"/>
    </location>
</feature>
<feature type="transmembrane region" description="Helical" evidence="7">
    <location>
        <begin position="185"/>
        <end position="215"/>
    </location>
</feature>
<evidence type="ECO:0000313" key="9">
    <source>
        <dbReference type="EMBL" id="EEX21579.1"/>
    </source>
</evidence>
<dbReference type="HOGENOM" id="CLU_046113_2_2_9"/>
<evidence type="ECO:0000256" key="3">
    <source>
        <dbReference type="ARBA" id="ARBA00022475"/>
    </source>
</evidence>
<feature type="transmembrane region" description="Helical" evidence="7">
    <location>
        <begin position="87"/>
        <end position="107"/>
    </location>
</feature>
<dbReference type="eggNOG" id="COG0600">
    <property type="taxonomic scope" value="Bacteria"/>
</dbReference>
<proteinExistence type="inferred from homology"/>
<feature type="transmembrane region" description="Helical" evidence="7">
    <location>
        <begin position="235"/>
        <end position="259"/>
    </location>
</feature>
<evidence type="ECO:0000256" key="4">
    <source>
        <dbReference type="ARBA" id="ARBA00022692"/>
    </source>
</evidence>
<keyword evidence="6 7" id="KW-0472">Membrane</keyword>
<dbReference type="PANTHER" id="PTHR30151">
    <property type="entry name" value="ALKANE SULFONATE ABC TRANSPORTER-RELATED, MEMBRANE SUBUNIT"/>
    <property type="match status" value="1"/>
</dbReference>